<evidence type="ECO:0000313" key="2">
    <source>
        <dbReference type="Proteomes" id="UP000054097"/>
    </source>
</evidence>
<gene>
    <name evidence="1" type="ORF">M408DRAFT_333163</name>
</gene>
<protein>
    <submittedName>
        <fullName evidence="1">Uncharacterized protein</fullName>
    </submittedName>
</protein>
<proteinExistence type="predicted"/>
<dbReference type="HOGENOM" id="CLU_3051901_0_0_1"/>
<sequence length="54" mass="6176">MRPPLWVAWSCRASVPLEFPYLMMWRGNTSWIPSFSGMARFSWGGLHSSQTGLT</sequence>
<dbReference type="EMBL" id="KN824367">
    <property type="protein sequence ID" value="KIM21964.1"/>
    <property type="molecule type" value="Genomic_DNA"/>
</dbReference>
<reference evidence="2" key="2">
    <citation type="submission" date="2015-01" db="EMBL/GenBank/DDBJ databases">
        <title>Evolutionary Origins and Diversification of the Mycorrhizal Mutualists.</title>
        <authorList>
            <consortium name="DOE Joint Genome Institute"/>
            <consortium name="Mycorrhizal Genomics Consortium"/>
            <person name="Kohler A."/>
            <person name="Kuo A."/>
            <person name="Nagy L.G."/>
            <person name="Floudas D."/>
            <person name="Copeland A."/>
            <person name="Barry K.W."/>
            <person name="Cichocki N."/>
            <person name="Veneault-Fourrey C."/>
            <person name="LaButti K."/>
            <person name="Lindquist E.A."/>
            <person name="Lipzen A."/>
            <person name="Lundell T."/>
            <person name="Morin E."/>
            <person name="Murat C."/>
            <person name="Riley R."/>
            <person name="Ohm R."/>
            <person name="Sun H."/>
            <person name="Tunlid A."/>
            <person name="Henrissat B."/>
            <person name="Grigoriev I.V."/>
            <person name="Hibbett D.S."/>
            <person name="Martin F."/>
        </authorList>
    </citation>
    <scope>NUCLEOTIDE SEQUENCE [LARGE SCALE GENOMIC DNA]</scope>
    <source>
        <strain evidence="2">MAFF 305830</strain>
    </source>
</reference>
<reference evidence="1 2" key="1">
    <citation type="submission" date="2014-04" db="EMBL/GenBank/DDBJ databases">
        <authorList>
            <consortium name="DOE Joint Genome Institute"/>
            <person name="Kuo A."/>
            <person name="Zuccaro A."/>
            <person name="Kohler A."/>
            <person name="Nagy L.G."/>
            <person name="Floudas D."/>
            <person name="Copeland A."/>
            <person name="Barry K.W."/>
            <person name="Cichocki N."/>
            <person name="Veneault-Fourrey C."/>
            <person name="LaButti K."/>
            <person name="Lindquist E.A."/>
            <person name="Lipzen A."/>
            <person name="Lundell T."/>
            <person name="Morin E."/>
            <person name="Murat C."/>
            <person name="Sun H."/>
            <person name="Tunlid A."/>
            <person name="Henrissat B."/>
            <person name="Grigoriev I.V."/>
            <person name="Hibbett D.S."/>
            <person name="Martin F."/>
            <person name="Nordberg H.P."/>
            <person name="Cantor M.N."/>
            <person name="Hua S.X."/>
        </authorList>
    </citation>
    <scope>NUCLEOTIDE SEQUENCE [LARGE SCALE GENOMIC DNA]</scope>
    <source>
        <strain evidence="1 2">MAFF 305830</strain>
    </source>
</reference>
<evidence type="ECO:0000313" key="1">
    <source>
        <dbReference type="EMBL" id="KIM21964.1"/>
    </source>
</evidence>
<keyword evidence="2" id="KW-1185">Reference proteome</keyword>
<name>A0A0C3APF7_SERVB</name>
<accession>A0A0C3APF7</accession>
<dbReference type="AlphaFoldDB" id="A0A0C3APF7"/>
<organism evidence="1 2">
    <name type="scientific">Serendipita vermifera MAFF 305830</name>
    <dbReference type="NCBI Taxonomy" id="933852"/>
    <lineage>
        <taxon>Eukaryota</taxon>
        <taxon>Fungi</taxon>
        <taxon>Dikarya</taxon>
        <taxon>Basidiomycota</taxon>
        <taxon>Agaricomycotina</taxon>
        <taxon>Agaricomycetes</taxon>
        <taxon>Sebacinales</taxon>
        <taxon>Serendipitaceae</taxon>
        <taxon>Serendipita</taxon>
    </lineage>
</organism>
<dbReference type="Proteomes" id="UP000054097">
    <property type="component" value="Unassembled WGS sequence"/>
</dbReference>